<evidence type="ECO:0000313" key="1">
    <source>
        <dbReference type="EMBL" id="SUQ65345.1"/>
    </source>
</evidence>
<name>A0A380T5T3_9PSED</name>
<proteinExistence type="predicted"/>
<dbReference type="RefSeq" id="WP_115088786.1">
    <property type="nucleotide sequence ID" value="NZ_CBCSFG010000003.1"/>
</dbReference>
<evidence type="ECO:0000313" key="2">
    <source>
        <dbReference type="Proteomes" id="UP000255177"/>
    </source>
</evidence>
<dbReference type="AlphaFoldDB" id="A0A380T5T3"/>
<dbReference type="EMBL" id="UIDD01000011">
    <property type="protein sequence ID" value="SUQ65345.1"/>
    <property type="molecule type" value="Genomic_DNA"/>
</dbReference>
<organism evidence="1 2">
    <name type="scientific">Pseudomonas wadenswilerensis</name>
    <dbReference type="NCBI Taxonomy" id="1785161"/>
    <lineage>
        <taxon>Bacteria</taxon>
        <taxon>Pseudomonadati</taxon>
        <taxon>Pseudomonadota</taxon>
        <taxon>Gammaproteobacteria</taxon>
        <taxon>Pseudomonadales</taxon>
        <taxon>Pseudomonadaceae</taxon>
        <taxon>Pseudomonas</taxon>
    </lineage>
</organism>
<dbReference type="Proteomes" id="UP000255177">
    <property type="component" value="Unassembled WGS sequence"/>
</dbReference>
<gene>
    <name evidence="1" type="ORF">CCOS864_04818</name>
</gene>
<sequence length="189" mass="20679">MPTHRQQSFIAQLETASHPINFLGELVGSPVKVALVRSGGGAFSGAIQYRDDSHFLGHQAPANQAMVPLTLYFRHTPEGYKLYVRSPGPQHGKRLGANETGLLGAFPVESCPPSTFSLLNPNGRPISHEHLNNLRLPIHLKLNNGSLTHRRTIHDSKQIYLGTKGGAPLEITLNILELNAPYLSEPNEI</sequence>
<protein>
    <submittedName>
        <fullName evidence="1">Uncharacterized protein</fullName>
    </submittedName>
</protein>
<accession>A0A380T5T3</accession>
<reference evidence="2" key="1">
    <citation type="submission" date="2018-07" db="EMBL/GenBank/DDBJ databases">
        <authorList>
            <person name="Blom J."/>
        </authorList>
    </citation>
    <scope>NUCLEOTIDE SEQUENCE [LARGE SCALE GENOMIC DNA]</scope>
    <source>
        <strain evidence="2">CCOS 864</strain>
    </source>
</reference>
<keyword evidence="2" id="KW-1185">Reference proteome</keyword>